<dbReference type="GO" id="GO:0016706">
    <property type="term" value="F:2-oxoglutarate-dependent dioxygenase activity"/>
    <property type="evidence" value="ECO:0000318"/>
    <property type="project" value="GO_Central"/>
</dbReference>
<dbReference type="PANTHER" id="PTHR12461:SF43">
    <property type="entry name" value="HSPB1-ASSOCIATED PROTEIN 1"/>
    <property type="match status" value="1"/>
</dbReference>
<dbReference type="KEGG" id="tad:TRIADDRAFT_62491"/>
<keyword evidence="2" id="KW-0963">Cytoplasm</keyword>
<dbReference type="OMA" id="NTWIALP"/>
<dbReference type="Gene3D" id="2.60.120.650">
    <property type="entry name" value="Cupin"/>
    <property type="match status" value="1"/>
</dbReference>
<dbReference type="SMART" id="SM00558">
    <property type="entry name" value="JmjC"/>
    <property type="match status" value="1"/>
</dbReference>
<evidence type="ECO:0000313" key="6">
    <source>
        <dbReference type="Proteomes" id="UP000009022"/>
    </source>
</evidence>
<dbReference type="InParanoid" id="B3SDY7"/>
<evidence type="ECO:0000313" key="5">
    <source>
        <dbReference type="EMBL" id="EDV19055.1"/>
    </source>
</evidence>
<evidence type="ECO:0000259" key="4">
    <source>
        <dbReference type="PROSITE" id="PS51184"/>
    </source>
</evidence>
<gene>
    <name evidence="5" type="ORF">TRIADDRAFT_62491</name>
</gene>
<dbReference type="InterPro" id="IPR041667">
    <property type="entry name" value="Cupin_8"/>
</dbReference>
<keyword evidence="6" id="KW-1185">Reference proteome</keyword>
<dbReference type="eggNOG" id="KOG2132">
    <property type="taxonomic scope" value="Eukaryota"/>
</dbReference>
<dbReference type="Pfam" id="PF13621">
    <property type="entry name" value="Cupin_8"/>
    <property type="match status" value="1"/>
</dbReference>
<dbReference type="SUPFAM" id="SSF51197">
    <property type="entry name" value="Clavaminate synthase-like"/>
    <property type="match status" value="1"/>
</dbReference>
<dbReference type="GO" id="GO:0005737">
    <property type="term" value="C:cytoplasm"/>
    <property type="evidence" value="ECO:0007669"/>
    <property type="project" value="UniProtKB-SubCell"/>
</dbReference>
<name>B3SDY7_TRIAD</name>
<protein>
    <recommendedName>
        <fullName evidence="4">JmjC domain-containing protein</fullName>
    </recommendedName>
</protein>
<evidence type="ECO:0000256" key="3">
    <source>
        <dbReference type="ARBA" id="ARBA00037342"/>
    </source>
</evidence>
<dbReference type="CTD" id="6759672"/>
<dbReference type="FunFam" id="2.60.120.650:FF:000018">
    <property type="entry name" value="HSPB1-associated protein 1 homolog"/>
    <property type="match status" value="1"/>
</dbReference>
<dbReference type="EMBL" id="DS985318">
    <property type="protein sequence ID" value="EDV19055.1"/>
    <property type="molecule type" value="Genomic_DNA"/>
</dbReference>
<organism evidence="5 6">
    <name type="scientific">Trichoplax adhaerens</name>
    <name type="common">Trichoplax reptans</name>
    <dbReference type="NCBI Taxonomy" id="10228"/>
    <lineage>
        <taxon>Eukaryota</taxon>
        <taxon>Metazoa</taxon>
        <taxon>Placozoa</taxon>
        <taxon>Uniplacotomia</taxon>
        <taxon>Trichoplacea</taxon>
        <taxon>Trichoplacidae</taxon>
        <taxon>Trichoplax</taxon>
    </lineage>
</organism>
<dbReference type="PhylomeDB" id="B3SDY7"/>
<dbReference type="AlphaFoldDB" id="B3SDY7"/>
<evidence type="ECO:0000256" key="2">
    <source>
        <dbReference type="ARBA" id="ARBA00022490"/>
    </source>
</evidence>
<dbReference type="PANTHER" id="PTHR12461">
    <property type="entry name" value="HYPOXIA-INDUCIBLE FACTOR 1 ALPHA INHIBITOR-RELATED"/>
    <property type="match status" value="1"/>
</dbReference>
<dbReference type="RefSeq" id="XP_002118456.1">
    <property type="nucleotide sequence ID" value="XM_002118420.1"/>
</dbReference>
<dbReference type="HOGENOM" id="CLU_016785_5_2_1"/>
<feature type="domain" description="JmjC" evidence="4">
    <location>
        <begin position="79"/>
        <end position="241"/>
    </location>
</feature>
<dbReference type="FunCoup" id="B3SDY7">
    <property type="interactions" value="1166"/>
</dbReference>
<sequence>MIEEWASRQWTPRYFTDQLGDLPVKVKIGPNAATISSNNPILETDCCYEVCTMQEYNQWLNKDPNCGNLNQYDPDLCWCYVDYQYIALTFQAYPEIPQSIDWSKFGLNGRKGDQSTFWMGSKGASTPCHYDSYGCNLVAQLYGRKKWLLVAPDESQYMYPIRVPYEESSIFSAVNMKSPNLVSYPKFANVTIYEVILEPGDVLFVPKYWWHDVECLETAISVNTWIALPSDGMDRLCEAVTKTVVFALKSAEGNKITQWLNPSEVPTSYQTNIGYLKNSLEQLMPKLHTDFPNLYKDDLLDRVINSLLSPDLIKVAAERIISSFTASND</sequence>
<dbReference type="GeneID" id="6759672"/>
<dbReference type="OrthoDB" id="47172at2759"/>
<dbReference type="Proteomes" id="UP000009022">
    <property type="component" value="Unassembled WGS sequence"/>
</dbReference>
<evidence type="ECO:0000256" key="1">
    <source>
        <dbReference type="ARBA" id="ARBA00004496"/>
    </source>
</evidence>
<accession>B3SDY7</accession>
<comment type="function">
    <text evidence="3">May play a role in cellular stress response.</text>
</comment>
<proteinExistence type="predicted"/>
<reference evidence="5 6" key="1">
    <citation type="journal article" date="2008" name="Nature">
        <title>The Trichoplax genome and the nature of placozoans.</title>
        <authorList>
            <person name="Srivastava M."/>
            <person name="Begovic E."/>
            <person name="Chapman J."/>
            <person name="Putnam N.H."/>
            <person name="Hellsten U."/>
            <person name="Kawashima T."/>
            <person name="Kuo A."/>
            <person name="Mitros T."/>
            <person name="Salamov A."/>
            <person name="Carpenter M.L."/>
            <person name="Signorovitch A.Y."/>
            <person name="Moreno M.A."/>
            <person name="Kamm K."/>
            <person name="Grimwood J."/>
            <person name="Schmutz J."/>
            <person name="Shapiro H."/>
            <person name="Grigoriev I.V."/>
            <person name="Buss L.W."/>
            <person name="Schierwater B."/>
            <person name="Dellaporta S.L."/>
            <person name="Rokhsar D.S."/>
        </authorList>
    </citation>
    <scope>NUCLEOTIDE SEQUENCE [LARGE SCALE GENOMIC DNA]</scope>
    <source>
        <strain evidence="5 6">Grell-BS-1999</strain>
    </source>
</reference>
<dbReference type="PROSITE" id="PS51184">
    <property type="entry name" value="JMJC"/>
    <property type="match status" value="1"/>
</dbReference>
<comment type="subcellular location">
    <subcellularLocation>
        <location evidence="1">Cytoplasm</location>
    </subcellularLocation>
</comment>
<dbReference type="InterPro" id="IPR003347">
    <property type="entry name" value="JmjC_dom"/>
</dbReference>